<dbReference type="InterPro" id="IPR023408">
    <property type="entry name" value="MscS_beta-dom_sf"/>
</dbReference>
<evidence type="ECO:0000256" key="4">
    <source>
        <dbReference type="ARBA" id="ARBA00023136"/>
    </source>
</evidence>
<protein>
    <submittedName>
        <fullName evidence="8">Mechanosensitive ion channel family protein</fullName>
    </submittedName>
</protein>
<keyword evidence="3 6" id="KW-1133">Transmembrane helix</keyword>
<feature type="compositionally biased region" description="Basic and acidic residues" evidence="5">
    <location>
        <begin position="382"/>
        <end position="391"/>
    </location>
</feature>
<comment type="subcellular location">
    <subcellularLocation>
        <location evidence="1">Membrane</location>
    </subcellularLocation>
</comment>
<proteinExistence type="predicted"/>
<dbReference type="GO" id="GO:0016020">
    <property type="term" value="C:membrane"/>
    <property type="evidence" value="ECO:0007669"/>
    <property type="project" value="UniProtKB-SubCell"/>
</dbReference>
<feature type="transmembrane region" description="Helical" evidence="6">
    <location>
        <begin position="152"/>
        <end position="172"/>
    </location>
</feature>
<evidence type="ECO:0000259" key="7">
    <source>
        <dbReference type="Pfam" id="PF00924"/>
    </source>
</evidence>
<feature type="region of interest" description="Disordered" evidence="5">
    <location>
        <begin position="363"/>
        <end position="407"/>
    </location>
</feature>
<comment type="caution">
    <text evidence="8">The sequence shown here is derived from an EMBL/GenBank/DDBJ whole genome shotgun (WGS) entry which is preliminary data.</text>
</comment>
<evidence type="ECO:0000256" key="1">
    <source>
        <dbReference type="ARBA" id="ARBA00004370"/>
    </source>
</evidence>
<keyword evidence="4 6" id="KW-0472">Membrane</keyword>
<evidence type="ECO:0000256" key="5">
    <source>
        <dbReference type="SAM" id="MobiDB-lite"/>
    </source>
</evidence>
<dbReference type="SUPFAM" id="SSF50182">
    <property type="entry name" value="Sm-like ribonucleoproteins"/>
    <property type="match status" value="1"/>
</dbReference>
<dbReference type="InterPro" id="IPR006685">
    <property type="entry name" value="MscS_channel_2nd"/>
</dbReference>
<feature type="domain" description="Mechanosensitive ion channel MscS" evidence="7">
    <location>
        <begin position="197"/>
        <end position="263"/>
    </location>
</feature>
<reference evidence="8 9" key="1">
    <citation type="submission" date="2020-06" db="EMBL/GenBank/DDBJ databases">
        <title>Description of novel acetic acid bacteria.</title>
        <authorList>
            <person name="Sombolestani A."/>
        </authorList>
    </citation>
    <scope>NUCLEOTIDE SEQUENCE [LARGE SCALE GENOMIC DNA]</scope>
    <source>
        <strain evidence="8 9">LMG 27010</strain>
    </source>
</reference>
<evidence type="ECO:0000256" key="3">
    <source>
        <dbReference type="ARBA" id="ARBA00022989"/>
    </source>
</evidence>
<dbReference type="PANTHER" id="PTHR30566:SF25">
    <property type="entry name" value="INNER MEMBRANE PROTEIN"/>
    <property type="match status" value="1"/>
</dbReference>
<dbReference type="GO" id="GO:0008381">
    <property type="term" value="F:mechanosensitive monoatomic ion channel activity"/>
    <property type="evidence" value="ECO:0007669"/>
    <property type="project" value="UniProtKB-ARBA"/>
</dbReference>
<dbReference type="AlphaFoldDB" id="A0A850PBS4"/>
<name>A0A850PBS4_9PROT</name>
<dbReference type="Pfam" id="PF00924">
    <property type="entry name" value="MS_channel_2nd"/>
    <property type="match status" value="1"/>
</dbReference>
<dbReference type="Gene3D" id="2.30.30.60">
    <property type="match status" value="1"/>
</dbReference>
<keyword evidence="9" id="KW-1185">Reference proteome</keyword>
<evidence type="ECO:0000256" key="2">
    <source>
        <dbReference type="ARBA" id="ARBA00022692"/>
    </source>
</evidence>
<gene>
    <name evidence="8" type="ORF">HUK82_12605</name>
</gene>
<organism evidence="8 9">
    <name type="scientific">Ameyamaea chiangmaiensis</name>
    <dbReference type="NCBI Taxonomy" id="442969"/>
    <lineage>
        <taxon>Bacteria</taxon>
        <taxon>Pseudomonadati</taxon>
        <taxon>Pseudomonadota</taxon>
        <taxon>Alphaproteobacteria</taxon>
        <taxon>Acetobacterales</taxon>
        <taxon>Acetobacteraceae</taxon>
        <taxon>Ameyamaea</taxon>
    </lineage>
</organism>
<dbReference type="Gene3D" id="1.10.287.1260">
    <property type="match status" value="1"/>
</dbReference>
<feature type="transmembrane region" description="Helical" evidence="6">
    <location>
        <begin position="15"/>
        <end position="39"/>
    </location>
</feature>
<keyword evidence="2 6" id="KW-0812">Transmembrane</keyword>
<dbReference type="Proteomes" id="UP000585665">
    <property type="component" value="Unassembled WGS sequence"/>
</dbReference>
<evidence type="ECO:0000313" key="8">
    <source>
        <dbReference type="EMBL" id="NVN41398.1"/>
    </source>
</evidence>
<evidence type="ECO:0000256" key="6">
    <source>
        <dbReference type="SAM" id="Phobius"/>
    </source>
</evidence>
<sequence>MRTDYLHSLTTVREWFGWMPAPVASSLILIGAALVALLLNRVVSDTLLHLPGLRHVPLWRRLLLQLQPVVRIMLMLLAASAALPAATGFSDATLSLIGHLILVGFILAIGVGLIRGFRIVTEIYLERLVGRAGDNRIVARSHQTQIRILRRAIEILVGLITVASALTTFSAVRQFGVSLFASAGAASLIVGLSARPLLTNLVAGIQIAITQPIRMEDLIIINGDWCWVEEINATYVVLRVWDMRRHIVPISFFLENQFENWTHNSEAITGVVFLHLDYQTDMHRVRAILEEVIRTCPLWDGRTLGCQVAATDTDSMRIRIIAGARDALQSWDLGCEIREKMVARLRRECPEALPRARMAVVASDPDSSAWPTDEMISPPIRRPPDVARRPSEAQADPGHGGEPSRFG</sequence>
<feature type="transmembrane region" description="Helical" evidence="6">
    <location>
        <begin position="96"/>
        <end position="117"/>
    </location>
</feature>
<dbReference type="EMBL" id="JABXXR010000123">
    <property type="protein sequence ID" value="NVN41398.1"/>
    <property type="molecule type" value="Genomic_DNA"/>
</dbReference>
<dbReference type="InterPro" id="IPR010920">
    <property type="entry name" value="LSM_dom_sf"/>
</dbReference>
<dbReference type="PANTHER" id="PTHR30566">
    <property type="entry name" value="YNAI-RELATED MECHANOSENSITIVE ION CHANNEL"/>
    <property type="match status" value="1"/>
</dbReference>
<feature type="transmembrane region" description="Helical" evidence="6">
    <location>
        <begin position="69"/>
        <end position="90"/>
    </location>
</feature>
<accession>A0A850PBS4</accession>
<evidence type="ECO:0000313" key="9">
    <source>
        <dbReference type="Proteomes" id="UP000585665"/>
    </source>
</evidence>